<comment type="function">
    <text evidence="6">The GINS complex plays an essential role in the initiation of DNA replication.</text>
</comment>
<dbReference type="SUPFAM" id="SSF160059">
    <property type="entry name" value="PriA/YqbF domain"/>
    <property type="match status" value="1"/>
</dbReference>
<evidence type="ECO:0000256" key="2">
    <source>
        <dbReference type="ARBA" id="ARBA00008187"/>
    </source>
</evidence>
<dbReference type="InterPro" id="IPR038749">
    <property type="entry name" value="Sld5_GINS_A"/>
</dbReference>
<dbReference type="PIRSF" id="PIRSF007764">
    <property type="entry name" value="Sld5"/>
    <property type="match status" value="1"/>
</dbReference>
<keyword evidence="5 6" id="KW-0539">Nucleus</keyword>
<keyword evidence="4 6" id="KW-0235">DNA replication</keyword>
<evidence type="ECO:0000259" key="7">
    <source>
        <dbReference type="Pfam" id="PF05916"/>
    </source>
</evidence>
<dbReference type="Pfam" id="PF05916">
    <property type="entry name" value="Sld5"/>
    <property type="match status" value="1"/>
</dbReference>
<evidence type="ECO:0000313" key="9">
    <source>
        <dbReference type="EMBL" id="KAL1115053.1"/>
    </source>
</evidence>
<accession>A0ABD0Y805</accession>
<comment type="caution">
    <text evidence="9">The sequence shown here is derived from an EMBL/GenBank/DDBJ whole genome shotgun (WGS) entry which is preliminary data.</text>
</comment>
<organism evidence="9 10">
    <name type="scientific">Ranatra chinensis</name>
    <dbReference type="NCBI Taxonomy" id="642074"/>
    <lineage>
        <taxon>Eukaryota</taxon>
        <taxon>Metazoa</taxon>
        <taxon>Ecdysozoa</taxon>
        <taxon>Arthropoda</taxon>
        <taxon>Hexapoda</taxon>
        <taxon>Insecta</taxon>
        <taxon>Pterygota</taxon>
        <taxon>Neoptera</taxon>
        <taxon>Paraneoptera</taxon>
        <taxon>Hemiptera</taxon>
        <taxon>Heteroptera</taxon>
        <taxon>Panheteroptera</taxon>
        <taxon>Nepomorpha</taxon>
        <taxon>Nepidae</taxon>
        <taxon>Ranatrinae</taxon>
        <taxon>Ranatra</taxon>
    </lineage>
</organism>
<dbReference type="Gene3D" id="1.20.58.1030">
    <property type="match status" value="1"/>
</dbReference>
<sequence>MTAQMVLAELQEAWANERLAPELLPHKSELVEVMMEQVEQMEANVKQLATTDLRSIVHRQELERIRYLVRSYLRTRLSKIEQHCLHLVRSAGSAGGDLLSPQEAVYLREYTANAVSHLKVLLDNLPRQIANFNVQEMESEPELETHVFVRSKVDVQEALMVGQDDEVNIQEGSQFVLPYSVVQQLVRSSKVILL</sequence>
<dbReference type="CDD" id="cd21692">
    <property type="entry name" value="GINS_B_Sld5"/>
    <property type="match status" value="1"/>
</dbReference>
<evidence type="ECO:0000256" key="5">
    <source>
        <dbReference type="ARBA" id="ARBA00023242"/>
    </source>
</evidence>
<gene>
    <name evidence="9" type="ORF">AAG570_007084</name>
</gene>
<dbReference type="SUPFAM" id="SSF158573">
    <property type="entry name" value="GINS helical bundle-like"/>
    <property type="match status" value="1"/>
</dbReference>
<dbReference type="AlphaFoldDB" id="A0ABD0Y805"/>
<evidence type="ECO:0000259" key="8">
    <source>
        <dbReference type="Pfam" id="PF16922"/>
    </source>
</evidence>
<dbReference type="CDD" id="cd11711">
    <property type="entry name" value="GINS_A_Sld5"/>
    <property type="match status" value="1"/>
</dbReference>
<reference evidence="9 10" key="1">
    <citation type="submission" date="2024-07" db="EMBL/GenBank/DDBJ databases">
        <title>Chromosome-level genome assembly of the water stick insect Ranatra chinensis (Heteroptera: Nepidae).</title>
        <authorList>
            <person name="Liu X."/>
        </authorList>
    </citation>
    <scope>NUCLEOTIDE SEQUENCE [LARGE SCALE GENOMIC DNA]</scope>
    <source>
        <strain evidence="9">Cailab_2021Rc</strain>
        <tissue evidence="9">Muscle</tissue>
    </source>
</reference>
<comment type="subcellular location">
    <subcellularLocation>
        <location evidence="1 6">Nucleus</location>
    </subcellularLocation>
</comment>
<protein>
    <recommendedName>
        <fullName evidence="3 6">DNA replication complex GINS protein SLD5</fullName>
    </recommendedName>
</protein>
<dbReference type="PANTHER" id="PTHR21206:SF0">
    <property type="entry name" value="DNA REPLICATION COMPLEX GINS PROTEIN SLD5"/>
    <property type="match status" value="1"/>
</dbReference>
<comment type="similarity">
    <text evidence="2 6">Belongs to the GINS4/SLD5 family.</text>
</comment>
<evidence type="ECO:0000256" key="6">
    <source>
        <dbReference type="PIRNR" id="PIRNR007764"/>
    </source>
</evidence>
<evidence type="ECO:0000256" key="4">
    <source>
        <dbReference type="ARBA" id="ARBA00022705"/>
    </source>
</evidence>
<dbReference type="InterPro" id="IPR031633">
    <property type="entry name" value="SLD5_C"/>
</dbReference>
<dbReference type="InterPro" id="IPR036224">
    <property type="entry name" value="GINS_bundle-like_dom_sf"/>
</dbReference>
<dbReference type="InterPro" id="IPR021151">
    <property type="entry name" value="GINS_A"/>
</dbReference>
<dbReference type="Proteomes" id="UP001558652">
    <property type="component" value="Unassembled WGS sequence"/>
</dbReference>
<evidence type="ECO:0000256" key="1">
    <source>
        <dbReference type="ARBA" id="ARBA00004123"/>
    </source>
</evidence>
<evidence type="ECO:0000256" key="3">
    <source>
        <dbReference type="ARBA" id="ARBA00014804"/>
    </source>
</evidence>
<evidence type="ECO:0000313" key="10">
    <source>
        <dbReference type="Proteomes" id="UP001558652"/>
    </source>
</evidence>
<dbReference type="PANTHER" id="PTHR21206">
    <property type="entry name" value="SLD5 PROTEIN"/>
    <property type="match status" value="1"/>
</dbReference>
<feature type="domain" description="DNA replication complex GINS protein SLD5 C-terminal" evidence="8">
    <location>
        <begin position="141"/>
        <end position="194"/>
    </location>
</feature>
<dbReference type="Gene3D" id="3.40.5.60">
    <property type="match status" value="1"/>
</dbReference>
<dbReference type="Pfam" id="PF16922">
    <property type="entry name" value="SLD5_C"/>
    <property type="match status" value="1"/>
</dbReference>
<dbReference type="EMBL" id="JBFDAA010000020">
    <property type="protein sequence ID" value="KAL1115053.1"/>
    <property type="molecule type" value="Genomic_DNA"/>
</dbReference>
<keyword evidence="10" id="KW-1185">Reference proteome</keyword>
<name>A0ABD0Y805_9HEMI</name>
<dbReference type="GO" id="GO:0006260">
    <property type="term" value="P:DNA replication"/>
    <property type="evidence" value="ECO:0007669"/>
    <property type="project" value="UniProtKB-KW"/>
</dbReference>
<proteinExistence type="inferred from homology"/>
<dbReference type="GO" id="GO:0000811">
    <property type="term" value="C:GINS complex"/>
    <property type="evidence" value="ECO:0007669"/>
    <property type="project" value="UniProtKB-UniRule"/>
</dbReference>
<dbReference type="InterPro" id="IPR008591">
    <property type="entry name" value="GINS_Sld5"/>
</dbReference>
<feature type="domain" description="GINS subunit" evidence="7">
    <location>
        <begin position="58"/>
        <end position="119"/>
    </location>
</feature>